<sequence length="421" mass="43868">MTENLEEIVGAKAAALLDLAAGDDGRDRTVPDFVAIPASATVAHLRRIGALARSQPPYARTNQPPTNVLAACRMMARELTEATGRATILPDPGLADTCLSDTGSGLILRTSLHWPGGASERMPGIDSTALVDKAAPDGLAQGLARCIAGLWKPYTALAFRFAGVPLRRDRAGAGLVIMTRVDVVTDGTIHVGPRGIMADLATADRRCCFSGPVTACTEPVFTAALAGLPALIASLHRRLGGPALELEIVTDPQGRRHLVQATALARAMLPGVDMPAMTASGPLMDLRGLPRDEDGWRCLTSRFAAADDAVVLIDLQADDHLDAGALFACRALGLPTAKPAAIVLRTISGRGHMGPGAHLRRALSLAFPASMITRQQGSSPLRDGDITTIESTGLEGVFAHPKPKSTGDGHQIQGGLSARSG</sequence>
<dbReference type="AlphaFoldDB" id="A0A162LQY0"/>
<protein>
    <submittedName>
        <fullName evidence="2">Uncharacterized protein</fullName>
    </submittedName>
</protein>
<organism evidence="2 3">
    <name type="scientific">Tistrella mobilis</name>
    <dbReference type="NCBI Taxonomy" id="171437"/>
    <lineage>
        <taxon>Bacteria</taxon>
        <taxon>Pseudomonadati</taxon>
        <taxon>Pseudomonadota</taxon>
        <taxon>Alphaproteobacteria</taxon>
        <taxon>Geminicoccales</taxon>
        <taxon>Geminicoccaceae</taxon>
        <taxon>Tistrella</taxon>
    </lineage>
</organism>
<feature type="region of interest" description="Disordered" evidence="1">
    <location>
        <begin position="400"/>
        <end position="421"/>
    </location>
</feature>
<comment type="caution">
    <text evidence="2">The sequence shown here is derived from an EMBL/GenBank/DDBJ whole genome shotgun (WGS) entry which is preliminary data.</text>
</comment>
<evidence type="ECO:0000313" key="3">
    <source>
        <dbReference type="Proteomes" id="UP000075787"/>
    </source>
</evidence>
<dbReference type="Proteomes" id="UP000075787">
    <property type="component" value="Unassembled WGS sequence"/>
</dbReference>
<gene>
    <name evidence="2" type="ORF">AUP44_22275</name>
</gene>
<dbReference type="EMBL" id="LPZR01000045">
    <property type="protein sequence ID" value="KYO56374.1"/>
    <property type="molecule type" value="Genomic_DNA"/>
</dbReference>
<name>A0A162LQY0_9PROT</name>
<reference evidence="2 3" key="1">
    <citation type="submission" date="2015-12" db="EMBL/GenBank/DDBJ databases">
        <title>Genome sequence of Tistrella mobilis MCCC 1A02139.</title>
        <authorList>
            <person name="Lu L."/>
            <person name="Lai Q."/>
            <person name="Shao Z."/>
            <person name="Qian P."/>
        </authorList>
    </citation>
    <scope>NUCLEOTIDE SEQUENCE [LARGE SCALE GENOMIC DNA]</scope>
    <source>
        <strain evidence="2 3">MCCC 1A02139</strain>
    </source>
</reference>
<dbReference type="RefSeq" id="WP_062761910.1">
    <property type="nucleotide sequence ID" value="NZ_CP121045.1"/>
</dbReference>
<dbReference type="GeneID" id="97243190"/>
<accession>A0A162LQY0</accession>
<evidence type="ECO:0000313" key="2">
    <source>
        <dbReference type="EMBL" id="KYO56374.1"/>
    </source>
</evidence>
<proteinExistence type="predicted"/>
<evidence type="ECO:0000256" key="1">
    <source>
        <dbReference type="SAM" id="MobiDB-lite"/>
    </source>
</evidence>